<name>A0A8H6MBV5_9AGAR</name>
<gene>
    <name evidence="1" type="ORF">DFP72DRAFT_840666</name>
</gene>
<sequence>MAGSESPSSLPPLRLLFSSLPAALPLATPTPALTLYNQARRVHPTAPAVVVTPYALPPQAHNRLQLSIFTITPGINFLNTILLQTLAAHNEASQFRLQHRRRTSGHGQCRSNCKAYLNVQEQSENLRTGARTMAPGRARFRRFVIQWVHELSNNQQRTPRTVTAYCLVPPRFDLTFALCSSSALEVAEHSDGAITKSGTSLPLA</sequence>
<reference evidence="1 2" key="1">
    <citation type="submission" date="2020-07" db="EMBL/GenBank/DDBJ databases">
        <title>Comparative genomics of pyrophilous fungi reveals a link between fire events and developmental genes.</title>
        <authorList>
            <consortium name="DOE Joint Genome Institute"/>
            <person name="Steindorff A.S."/>
            <person name="Carver A."/>
            <person name="Calhoun S."/>
            <person name="Stillman K."/>
            <person name="Liu H."/>
            <person name="Lipzen A."/>
            <person name="Pangilinan J."/>
            <person name="Labutti K."/>
            <person name="Bruns T.D."/>
            <person name="Grigoriev I.V."/>
        </authorList>
    </citation>
    <scope>NUCLEOTIDE SEQUENCE [LARGE SCALE GENOMIC DNA]</scope>
    <source>
        <strain evidence="1 2">CBS 144469</strain>
    </source>
</reference>
<evidence type="ECO:0000313" key="1">
    <source>
        <dbReference type="EMBL" id="KAF6763503.1"/>
    </source>
</evidence>
<accession>A0A8H6MBV5</accession>
<proteinExistence type="predicted"/>
<dbReference type="AlphaFoldDB" id="A0A8H6MBV5"/>
<dbReference type="Proteomes" id="UP000521943">
    <property type="component" value="Unassembled WGS sequence"/>
</dbReference>
<evidence type="ECO:0000313" key="2">
    <source>
        <dbReference type="Proteomes" id="UP000521943"/>
    </source>
</evidence>
<comment type="caution">
    <text evidence="1">The sequence shown here is derived from an EMBL/GenBank/DDBJ whole genome shotgun (WGS) entry which is preliminary data.</text>
</comment>
<protein>
    <submittedName>
        <fullName evidence="1">Uncharacterized protein</fullName>
    </submittedName>
</protein>
<organism evidence="1 2">
    <name type="scientific">Ephemerocybe angulata</name>
    <dbReference type="NCBI Taxonomy" id="980116"/>
    <lineage>
        <taxon>Eukaryota</taxon>
        <taxon>Fungi</taxon>
        <taxon>Dikarya</taxon>
        <taxon>Basidiomycota</taxon>
        <taxon>Agaricomycotina</taxon>
        <taxon>Agaricomycetes</taxon>
        <taxon>Agaricomycetidae</taxon>
        <taxon>Agaricales</taxon>
        <taxon>Agaricineae</taxon>
        <taxon>Psathyrellaceae</taxon>
        <taxon>Ephemerocybe</taxon>
    </lineage>
</organism>
<keyword evidence="2" id="KW-1185">Reference proteome</keyword>
<dbReference type="EMBL" id="JACGCI010000005">
    <property type="protein sequence ID" value="KAF6763503.1"/>
    <property type="molecule type" value="Genomic_DNA"/>
</dbReference>